<dbReference type="SUPFAM" id="SSF54928">
    <property type="entry name" value="RNA-binding domain, RBD"/>
    <property type="match status" value="1"/>
</dbReference>
<name>A0A9P1MZT8_9PELO</name>
<evidence type="ECO:0000256" key="6">
    <source>
        <dbReference type="PROSITE-ProRule" id="PRU00176"/>
    </source>
</evidence>
<dbReference type="GO" id="GO:0003723">
    <property type="term" value="F:RNA binding"/>
    <property type="evidence" value="ECO:0007669"/>
    <property type="project" value="UniProtKB-UniRule"/>
</dbReference>
<dbReference type="EMBL" id="CANHGI010000003">
    <property type="protein sequence ID" value="CAI5445747.1"/>
    <property type="molecule type" value="Genomic_DNA"/>
</dbReference>
<dbReference type="GO" id="GO:0005634">
    <property type="term" value="C:nucleus"/>
    <property type="evidence" value="ECO:0007669"/>
    <property type="project" value="TreeGrafter"/>
</dbReference>
<dbReference type="InterPro" id="IPR000504">
    <property type="entry name" value="RRM_dom"/>
</dbReference>
<dbReference type="Pfam" id="PF01480">
    <property type="entry name" value="PWI"/>
    <property type="match status" value="1"/>
</dbReference>
<evidence type="ECO:0000313" key="12">
    <source>
        <dbReference type="Proteomes" id="UP001152747"/>
    </source>
</evidence>
<comment type="function">
    <text evidence="5">May be involved in the turnover of nuclear polyadenylated (pA+) RNA.</text>
</comment>
<feature type="region of interest" description="Disordered" evidence="8">
    <location>
        <begin position="584"/>
        <end position="607"/>
    </location>
</feature>
<evidence type="ECO:0000256" key="4">
    <source>
        <dbReference type="ARBA" id="ARBA00022884"/>
    </source>
</evidence>
<dbReference type="PANTHER" id="PTHR14398">
    <property type="entry name" value="RNA RECOGNITION RRM/RNP DOMAIN"/>
    <property type="match status" value="1"/>
</dbReference>
<dbReference type="GO" id="GO:0008270">
    <property type="term" value="F:zinc ion binding"/>
    <property type="evidence" value="ECO:0007669"/>
    <property type="project" value="UniProtKB-KW"/>
</dbReference>
<evidence type="ECO:0000259" key="9">
    <source>
        <dbReference type="PROSITE" id="PS50102"/>
    </source>
</evidence>
<feature type="zinc finger region" description="C3H1-type" evidence="7">
    <location>
        <begin position="194"/>
        <end position="222"/>
    </location>
</feature>
<dbReference type="InterPro" id="IPR036855">
    <property type="entry name" value="Znf_CCCH_sf"/>
</dbReference>
<dbReference type="Proteomes" id="UP001152747">
    <property type="component" value="Unassembled WGS sequence"/>
</dbReference>
<dbReference type="InterPro" id="IPR045137">
    <property type="entry name" value="RBM26/27"/>
</dbReference>
<feature type="compositionally biased region" description="Basic and acidic residues" evidence="8">
    <location>
        <begin position="125"/>
        <end position="143"/>
    </location>
</feature>
<feature type="region of interest" description="Disordered" evidence="8">
    <location>
        <begin position="78"/>
        <end position="199"/>
    </location>
</feature>
<reference evidence="11" key="1">
    <citation type="submission" date="2022-11" db="EMBL/GenBank/DDBJ databases">
        <authorList>
            <person name="Kikuchi T."/>
        </authorList>
    </citation>
    <scope>NUCLEOTIDE SEQUENCE</scope>
    <source>
        <strain evidence="11">PS1010</strain>
    </source>
</reference>
<evidence type="ECO:0000256" key="7">
    <source>
        <dbReference type="PROSITE-ProRule" id="PRU00723"/>
    </source>
</evidence>
<dbReference type="SMART" id="SM00356">
    <property type="entry name" value="ZnF_C3H1"/>
    <property type="match status" value="1"/>
</dbReference>
<keyword evidence="4 6" id="KW-0694">RNA-binding</keyword>
<dbReference type="CDD" id="cd12257">
    <property type="entry name" value="RRM1_RBM26_like"/>
    <property type="match status" value="1"/>
</dbReference>
<dbReference type="CDD" id="cd00590">
    <property type="entry name" value="RRM_SF"/>
    <property type="match status" value="1"/>
</dbReference>
<evidence type="ECO:0000256" key="1">
    <source>
        <dbReference type="ARBA" id="ARBA00022723"/>
    </source>
</evidence>
<feature type="compositionally biased region" description="Low complexity" evidence="8">
    <location>
        <begin position="158"/>
        <end position="167"/>
    </location>
</feature>
<keyword evidence="3 7" id="KW-0862">Zinc</keyword>
<feature type="compositionally biased region" description="Basic residues" evidence="8">
    <location>
        <begin position="144"/>
        <end position="157"/>
    </location>
</feature>
<keyword evidence="12" id="KW-1185">Reference proteome</keyword>
<evidence type="ECO:0000259" key="10">
    <source>
        <dbReference type="PROSITE" id="PS50103"/>
    </source>
</evidence>
<dbReference type="SUPFAM" id="SSF90229">
    <property type="entry name" value="CCCH zinc finger"/>
    <property type="match status" value="1"/>
</dbReference>
<dbReference type="PANTHER" id="PTHR14398:SF0">
    <property type="entry name" value="ZINC FINGER PROTEIN SWM"/>
    <property type="match status" value="1"/>
</dbReference>
<feature type="domain" description="C3H1-type" evidence="10">
    <location>
        <begin position="194"/>
        <end position="222"/>
    </location>
</feature>
<dbReference type="PROSITE" id="PS50102">
    <property type="entry name" value="RRM"/>
    <property type="match status" value="1"/>
</dbReference>
<dbReference type="AlphaFoldDB" id="A0A9P1MZT8"/>
<evidence type="ECO:0000256" key="8">
    <source>
        <dbReference type="SAM" id="MobiDB-lite"/>
    </source>
</evidence>
<dbReference type="InterPro" id="IPR012677">
    <property type="entry name" value="Nucleotide-bd_a/b_plait_sf"/>
</dbReference>
<dbReference type="PROSITE" id="PS50103">
    <property type="entry name" value="ZF_C3H1"/>
    <property type="match status" value="1"/>
</dbReference>
<protein>
    <recommendedName>
        <fullName evidence="13">C3H1-type domain-containing protein</fullName>
    </recommendedName>
</protein>
<sequence length="721" mass="80896">MQIENLDEFQKWLINELTPICDAEPGALAKYVLALLRKPDKTDAEIKEFSREQLDVFLGQSTAKFVDKLFNALSSKSYISSPQATSSSALNDEIPPIIKEKSKSPPREATPVKTIRKRISPPPSDKNEDESREKVGNSGEKRVERRRSRSPRDRRNRQTSNRTNRNSSGERDRHRSRRSRSKSTSRSPSYRRNDRSRRRCKDFEERGYCMRGEQCVYYHGTDPVVVDENALCTMVPSIPAPTAANFSLPPPGYNPMNPPPPGVAIVNGEYNPETPALTVTNYSVPPPPLANAAVATTTPNAGSWQNVQTQGYQPQAPGYVQQVVPQQFQQSYRGSNSRGRGGIIRGTGRGGMNTARGGYNSGKDSATLQVAKIPPELNNITKLNEHFATFGNIENIQVRYNSDPESALITYSSRHEATNAYKSPAPVLNNRFIKVFWHKPENEENSTNTQANIPPPVPVQIVEPQKIATHKERKFVSEASREHFKLLAEAKEFLATEKDNLAKLVSFQDKQNEHLESLMTRQKLYITKARTTTDEEEKKKATKFVKIVHKKIKTVKDEINNILLQISEKSESVDKAYARVEELKKQAPGKKENDENNRKRKADGDLDDEVNTKLSSVIIVKNVKETDVSDLMNHMEKFGETFDTSVNVENGIATAVFPFKNSSDARKVLNTGKTLNGVVLDMELTNEQLDEIPSTDVNLSEDRLIANIANDSDDEEDLVNA</sequence>
<dbReference type="Gene3D" id="3.30.70.330">
    <property type="match status" value="1"/>
</dbReference>
<dbReference type="FunFam" id="3.30.70.330:FF:000208">
    <property type="entry name" value="RNA-binding protein 27 isoform X2"/>
    <property type="match status" value="1"/>
</dbReference>
<feature type="compositionally biased region" description="Polar residues" evidence="8">
    <location>
        <begin position="78"/>
        <end position="90"/>
    </location>
</feature>
<comment type="caution">
    <text evidence="11">The sequence shown here is derived from an EMBL/GenBank/DDBJ whole genome shotgun (WGS) entry which is preliminary data.</text>
</comment>
<evidence type="ECO:0000256" key="3">
    <source>
        <dbReference type="ARBA" id="ARBA00022833"/>
    </source>
</evidence>
<dbReference type="OrthoDB" id="443401at2759"/>
<dbReference type="Gene3D" id="1.20.1390.10">
    <property type="entry name" value="PWI domain"/>
    <property type="match status" value="1"/>
</dbReference>
<evidence type="ECO:0000256" key="2">
    <source>
        <dbReference type="ARBA" id="ARBA00022771"/>
    </source>
</evidence>
<feature type="compositionally biased region" description="Basic residues" evidence="8">
    <location>
        <begin position="174"/>
        <end position="183"/>
    </location>
</feature>
<gene>
    <name evidence="11" type="ORF">CAMP_LOCUS8384</name>
</gene>
<dbReference type="InterPro" id="IPR002483">
    <property type="entry name" value="PWI_dom"/>
</dbReference>
<keyword evidence="2 7" id="KW-0863">Zinc-finger</keyword>
<accession>A0A9P1MZT8</accession>
<dbReference type="InterPro" id="IPR035979">
    <property type="entry name" value="RBD_domain_sf"/>
</dbReference>
<evidence type="ECO:0008006" key="13">
    <source>
        <dbReference type="Google" id="ProtNLM"/>
    </source>
</evidence>
<dbReference type="SMART" id="SM00360">
    <property type="entry name" value="RRM"/>
    <property type="match status" value="2"/>
</dbReference>
<feature type="compositionally biased region" description="Gly residues" evidence="8">
    <location>
        <begin position="339"/>
        <end position="351"/>
    </location>
</feature>
<feature type="compositionally biased region" description="Basic and acidic residues" evidence="8">
    <location>
        <begin position="584"/>
        <end position="597"/>
    </location>
</feature>
<dbReference type="InterPro" id="IPR000571">
    <property type="entry name" value="Znf_CCCH"/>
</dbReference>
<proteinExistence type="predicted"/>
<feature type="domain" description="RRM" evidence="9">
    <location>
        <begin position="366"/>
        <end position="440"/>
    </location>
</feature>
<keyword evidence="1 7" id="KW-0479">Metal-binding</keyword>
<feature type="region of interest" description="Disordered" evidence="8">
    <location>
        <begin position="331"/>
        <end position="363"/>
    </location>
</feature>
<evidence type="ECO:0000313" key="11">
    <source>
        <dbReference type="EMBL" id="CAI5445747.1"/>
    </source>
</evidence>
<organism evidence="11 12">
    <name type="scientific">Caenorhabditis angaria</name>
    <dbReference type="NCBI Taxonomy" id="860376"/>
    <lineage>
        <taxon>Eukaryota</taxon>
        <taxon>Metazoa</taxon>
        <taxon>Ecdysozoa</taxon>
        <taxon>Nematoda</taxon>
        <taxon>Chromadorea</taxon>
        <taxon>Rhabditida</taxon>
        <taxon>Rhabditina</taxon>
        <taxon>Rhabditomorpha</taxon>
        <taxon>Rhabditoidea</taxon>
        <taxon>Rhabditidae</taxon>
        <taxon>Peloderinae</taxon>
        <taxon>Caenorhabditis</taxon>
    </lineage>
</organism>
<dbReference type="Pfam" id="PF00642">
    <property type="entry name" value="zf-CCCH"/>
    <property type="match status" value="1"/>
</dbReference>
<evidence type="ECO:0000256" key="5">
    <source>
        <dbReference type="ARBA" id="ARBA00043866"/>
    </source>
</evidence>